<sequence length="53" mass="6263">MRTWMHQNGVQQLDIDECVTGTHSCQQRCINTEGSYNCSCYDGFMKRFELFCF</sequence>
<dbReference type="GO" id="GO:0005509">
    <property type="term" value="F:calcium ion binding"/>
    <property type="evidence" value="ECO:0007669"/>
    <property type="project" value="InterPro"/>
</dbReference>
<protein>
    <recommendedName>
        <fullName evidence="5">EGF-like calcium-binding domain-containing protein</fullName>
    </recommendedName>
</protein>
<keyword evidence="4" id="KW-1015">Disulfide bond</keyword>
<dbReference type="InterPro" id="IPR049883">
    <property type="entry name" value="NOTCH1_EGF-like"/>
</dbReference>
<evidence type="ECO:0000313" key="6">
    <source>
        <dbReference type="EnsemblMetazoa" id="Aqu2.1.10735_001"/>
    </source>
</evidence>
<accession>A0A1X7T8K6</accession>
<dbReference type="InterPro" id="IPR001881">
    <property type="entry name" value="EGF-like_Ca-bd_dom"/>
</dbReference>
<dbReference type="Gene3D" id="2.10.25.10">
    <property type="entry name" value="Laminin"/>
    <property type="match status" value="1"/>
</dbReference>
<evidence type="ECO:0000256" key="1">
    <source>
        <dbReference type="ARBA" id="ARBA00022536"/>
    </source>
</evidence>
<evidence type="ECO:0000256" key="3">
    <source>
        <dbReference type="ARBA" id="ARBA00022737"/>
    </source>
</evidence>
<evidence type="ECO:0000256" key="2">
    <source>
        <dbReference type="ARBA" id="ARBA00022729"/>
    </source>
</evidence>
<organism evidence="6">
    <name type="scientific">Amphimedon queenslandica</name>
    <name type="common">Sponge</name>
    <dbReference type="NCBI Taxonomy" id="400682"/>
    <lineage>
        <taxon>Eukaryota</taxon>
        <taxon>Metazoa</taxon>
        <taxon>Porifera</taxon>
        <taxon>Demospongiae</taxon>
        <taxon>Heteroscleromorpha</taxon>
        <taxon>Haplosclerida</taxon>
        <taxon>Niphatidae</taxon>
        <taxon>Amphimedon</taxon>
    </lineage>
</organism>
<dbReference type="eggNOG" id="KOG1217">
    <property type="taxonomic scope" value="Eukaryota"/>
</dbReference>
<dbReference type="InParanoid" id="A0A1X7T8K6"/>
<keyword evidence="2" id="KW-0732">Signal</keyword>
<name>A0A1X7T8K6_AMPQE</name>
<dbReference type="PROSITE" id="PS00010">
    <property type="entry name" value="ASX_HYDROXYL"/>
    <property type="match status" value="1"/>
</dbReference>
<keyword evidence="1" id="KW-0245">EGF-like domain</keyword>
<evidence type="ECO:0000259" key="5">
    <source>
        <dbReference type="SMART" id="SM00179"/>
    </source>
</evidence>
<dbReference type="SMART" id="SM00179">
    <property type="entry name" value="EGF_CA"/>
    <property type="match status" value="1"/>
</dbReference>
<keyword evidence="3" id="KW-0677">Repeat</keyword>
<dbReference type="AlphaFoldDB" id="A0A1X7T8K6"/>
<reference evidence="6" key="1">
    <citation type="submission" date="2017-05" db="UniProtKB">
        <authorList>
            <consortium name="EnsemblMetazoa"/>
        </authorList>
    </citation>
    <scope>IDENTIFICATION</scope>
</reference>
<feature type="domain" description="EGF-like calcium-binding" evidence="5">
    <location>
        <begin position="14"/>
        <end position="53"/>
    </location>
</feature>
<dbReference type="SUPFAM" id="SSF57196">
    <property type="entry name" value="EGF/Laminin"/>
    <property type="match status" value="1"/>
</dbReference>
<proteinExistence type="predicted"/>
<dbReference type="InterPro" id="IPR000152">
    <property type="entry name" value="EGF-type_Asp/Asn_hydroxyl_site"/>
</dbReference>
<evidence type="ECO:0000256" key="4">
    <source>
        <dbReference type="ARBA" id="ARBA00023157"/>
    </source>
</evidence>
<dbReference type="EnsemblMetazoa" id="Aqu2.1.10735_001">
    <property type="protein sequence ID" value="Aqu2.1.10735_001"/>
    <property type="gene ID" value="Aqu2.1.10735"/>
</dbReference>
<dbReference type="PROSITE" id="PS01187">
    <property type="entry name" value="EGF_CA"/>
    <property type="match status" value="1"/>
</dbReference>
<dbReference type="InterPro" id="IPR018097">
    <property type="entry name" value="EGF_Ca-bd_CS"/>
</dbReference>
<dbReference type="Pfam" id="PF07645">
    <property type="entry name" value="EGF_CA"/>
    <property type="match status" value="1"/>
</dbReference>
<dbReference type="FunFam" id="2.10.25.10:FF:000038">
    <property type="entry name" value="Fibrillin 2"/>
    <property type="match status" value="1"/>
</dbReference>